<dbReference type="Pfam" id="PF07819">
    <property type="entry name" value="PGAP1"/>
    <property type="match status" value="1"/>
</dbReference>
<dbReference type="EMBL" id="VOBQ01000012">
    <property type="protein sequence ID" value="TWO70333.1"/>
    <property type="molecule type" value="Genomic_DNA"/>
</dbReference>
<dbReference type="InterPro" id="IPR029058">
    <property type="entry name" value="AB_hydrolase_fold"/>
</dbReference>
<feature type="domain" description="GPI inositol-deacylase PGAP1-like alpha/beta" evidence="1">
    <location>
        <begin position="196"/>
        <end position="257"/>
    </location>
</feature>
<keyword evidence="2" id="KW-0378">Hydrolase</keyword>
<gene>
    <name evidence="2" type="ORF">FN976_15200</name>
</gene>
<protein>
    <submittedName>
        <fullName evidence="2">Alpha/beta hydrolase</fullName>
    </submittedName>
</protein>
<dbReference type="Proteomes" id="UP000318199">
    <property type="component" value="Unassembled WGS sequence"/>
</dbReference>
<reference evidence="2 3" key="1">
    <citation type="submission" date="2019-07" db="EMBL/GenBank/DDBJ databases">
        <title>Caenimonas sedimenti sp. nov., isolated from activated sludge.</title>
        <authorList>
            <person name="Xu J."/>
        </authorList>
    </citation>
    <scope>NUCLEOTIDE SEQUENCE [LARGE SCALE GENOMIC DNA]</scope>
    <source>
        <strain evidence="2 3">HX-9-20</strain>
    </source>
</reference>
<sequence length="396" mass="41313">MPTSRSPVAAPRISTDVRGGVRLAVEGVQGVVDIVESMHQRIASLAPPLGTVPDRRTSGITGFVYRRVRGTTRLVGSGLDLALAAAERLVPGATQRGDAPQRDAVVAALNGICGDHLHRTGNPLAVTMELRPAAGATPSPHLLVLVHGLCMTGSQWDHRGHDHGMALGDALKATPVYASYNSGRHIAVNGAELAGRISELVASWPVPVASVTLIGHSMGGLVARSAVARASGSGMPWAKLLRAMVFLGTPHHGAPLERGGNWVHRALGVSPYVAPFARLAGLRSEGITDLRHGNLHGAGTESRFAPGHVPAAVPLPVGVACYAIAGSLRPAPLGDGLVTVASALGRAESPERDLALPANRVRVIEDCGHLDLLHHPEAFGQMRQWLVGERAPNQLL</sequence>
<name>A0A562ZP59_9BURK</name>
<accession>A0A562ZP59</accession>
<evidence type="ECO:0000313" key="2">
    <source>
        <dbReference type="EMBL" id="TWO70333.1"/>
    </source>
</evidence>
<comment type="caution">
    <text evidence="2">The sequence shown here is derived from an EMBL/GenBank/DDBJ whole genome shotgun (WGS) entry which is preliminary data.</text>
</comment>
<dbReference type="RefSeq" id="WP_145893889.1">
    <property type="nucleotide sequence ID" value="NZ_VOBQ01000012.1"/>
</dbReference>
<evidence type="ECO:0000259" key="1">
    <source>
        <dbReference type="Pfam" id="PF07819"/>
    </source>
</evidence>
<proteinExistence type="predicted"/>
<dbReference type="SUPFAM" id="SSF53474">
    <property type="entry name" value="alpha/beta-Hydrolases"/>
    <property type="match status" value="1"/>
</dbReference>
<evidence type="ECO:0000313" key="3">
    <source>
        <dbReference type="Proteomes" id="UP000318199"/>
    </source>
</evidence>
<organism evidence="2 3">
    <name type="scientific">Caenimonas sedimenti</name>
    <dbReference type="NCBI Taxonomy" id="2596921"/>
    <lineage>
        <taxon>Bacteria</taxon>
        <taxon>Pseudomonadati</taxon>
        <taxon>Pseudomonadota</taxon>
        <taxon>Betaproteobacteria</taxon>
        <taxon>Burkholderiales</taxon>
        <taxon>Comamonadaceae</taxon>
        <taxon>Caenimonas</taxon>
    </lineage>
</organism>
<dbReference type="Gene3D" id="3.40.50.1820">
    <property type="entry name" value="alpha/beta hydrolase"/>
    <property type="match status" value="1"/>
</dbReference>
<dbReference type="GO" id="GO:0016788">
    <property type="term" value="F:hydrolase activity, acting on ester bonds"/>
    <property type="evidence" value="ECO:0007669"/>
    <property type="project" value="InterPro"/>
</dbReference>
<dbReference type="AlphaFoldDB" id="A0A562ZP59"/>
<dbReference type="OrthoDB" id="556502at2"/>
<dbReference type="InterPro" id="IPR012908">
    <property type="entry name" value="PGAP1-ab_dom-like"/>
</dbReference>
<keyword evidence="3" id="KW-1185">Reference proteome</keyword>